<dbReference type="Proteomes" id="UP000235786">
    <property type="component" value="Unassembled WGS sequence"/>
</dbReference>
<name>A0A2J6S3T6_HYAVF</name>
<dbReference type="InterPro" id="IPR053201">
    <property type="entry name" value="Flavunoidine_N-MTase"/>
</dbReference>
<reference evidence="5 6" key="1">
    <citation type="submission" date="2016-04" db="EMBL/GenBank/DDBJ databases">
        <title>A degradative enzymes factory behind the ericoid mycorrhizal symbiosis.</title>
        <authorList>
            <consortium name="DOE Joint Genome Institute"/>
            <person name="Martino E."/>
            <person name="Morin E."/>
            <person name="Grelet G."/>
            <person name="Kuo A."/>
            <person name="Kohler A."/>
            <person name="Daghino S."/>
            <person name="Barry K."/>
            <person name="Choi C."/>
            <person name="Cichocki N."/>
            <person name="Clum A."/>
            <person name="Copeland A."/>
            <person name="Hainaut M."/>
            <person name="Haridas S."/>
            <person name="Labutti K."/>
            <person name="Lindquist E."/>
            <person name="Lipzen A."/>
            <person name="Khouja H.-R."/>
            <person name="Murat C."/>
            <person name="Ohm R."/>
            <person name="Olson A."/>
            <person name="Spatafora J."/>
            <person name="Veneault-Fourrey C."/>
            <person name="Henrissat B."/>
            <person name="Grigoriev I."/>
            <person name="Martin F."/>
            <person name="Perotto S."/>
        </authorList>
    </citation>
    <scope>NUCLEOTIDE SEQUENCE [LARGE SCALE GENOMIC DNA]</scope>
    <source>
        <strain evidence="5 6">F</strain>
    </source>
</reference>
<dbReference type="PANTHER" id="PTHR12350">
    <property type="entry name" value="HISTONE-LYSINE N-METHYLTRANSFERASE-RELATED"/>
    <property type="match status" value="1"/>
</dbReference>
<dbReference type="GO" id="GO:0032259">
    <property type="term" value="P:methylation"/>
    <property type="evidence" value="ECO:0007669"/>
    <property type="project" value="UniProtKB-KW"/>
</dbReference>
<evidence type="ECO:0000259" key="4">
    <source>
        <dbReference type="PROSITE" id="PS50868"/>
    </source>
</evidence>
<dbReference type="InterPro" id="IPR046341">
    <property type="entry name" value="SET_dom_sf"/>
</dbReference>
<dbReference type="AlphaFoldDB" id="A0A2J6S3T6"/>
<keyword evidence="1" id="KW-0489">Methyltransferase</keyword>
<proteinExistence type="predicted"/>
<feature type="region of interest" description="Disordered" evidence="3">
    <location>
        <begin position="291"/>
        <end position="326"/>
    </location>
</feature>
<dbReference type="SUPFAM" id="SSF82199">
    <property type="entry name" value="SET domain"/>
    <property type="match status" value="1"/>
</dbReference>
<dbReference type="Gene3D" id="2.170.270.10">
    <property type="entry name" value="SET domain"/>
    <property type="match status" value="1"/>
</dbReference>
<dbReference type="PANTHER" id="PTHR12350:SF19">
    <property type="entry name" value="SET DOMAIN-CONTAINING PROTEIN"/>
    <property type="match status" value="1"/>
</dbReference>
<accession>A0A2J6S3T6</accession>
<keyword evidence="2" id="KW-0808">Transferase</keyword>
<evidence type="ECO:0000256" key="3">
    <source>
        <dbReference type="SAM" id="MobiDB-lite"/>
    </source>
</evidence>
<sequence length="326" mass="34428">METPLTPHWVQPSHPSVQKVLTSNTADFTTKSISLITLPPYAVFAKFSFPPCSTASKPTYATVQIGRDEHMNLNSDLVYINHSCAPSVIFDTSSFSILAGPNGLKTGDELTFFYPSTEWDMAQGFSCFCGAETCRGYISGAKNMRPEQLEGIWLNAHIRALLEERDAQVANNSGAGSAMCENGAGKHVGGKGGAFVKGVENTKPRGVAESITTRIVAEQPGAVGITTAGEIVTLKDVKNAVEVATDTTTDALRDTEDAIRALKVALDKARSVVAGAQKVVDAYKSVHSKSSTGHLDATVGKGANRKNGIGSRELSGEMGGDTKCAV</sequence>
<evidence type="ECO:0000256" key="2">
    <source>
        <dbReference type="ARBA" id="ARBA00022679"/>
    </source>
</evidence>
<keyword evidence="6" id="KW-1185">Reference proteome</keyword>
<dbReference type="InterPro" id="IPR003616">
    <property type="entry name" value="Post-SET_dom"/>
</dbReference>
<feature type="domain" description="Post-SET" evidence="4">
    <location>
        <begin position="123"/>
        <end position="139"/>
    </location>
</feature>
<protein>
    <recommendedName>
        <fullName evidence="4">Post-SET domain-containing protein</fullName>
    </recommendedName>
</protein>
<dbReference type="STRING" id="1149755.A0A2J6S3T6"/>
<evidence type="ECO:0000313" key="5">
    <source>
        <dbReference type="EMBL" id="PMD45436.1"/>
    </source>
</evidence>
<dbReference type="OrthoDB" id="5984008at2759"/>
<evidence type="ECO:0000313" key="6">
    <source>
        <dbReference type="Proteomes" id="UP000235786"/>
    </source>
</evidence>
<dbReference type="EMBL" id="KZ613940">
    <property type="protein sequence ID" value="PMD45436.1"/>
    <property type="molecule type" value="Genomic_DNA"/>
</dbReference>
<gene>
    <name evidence="5" type="ORF">L207DRAFT_256283</name>
</gene>
<dbReference type="PROSITE" id="PS50868">
    <property type="entry name" value="POST_SET"/>
    <property type="match status" value="1"/>
</dbReference>
<evidence type="ECO:0000256" key="1">
    <source>
        <dbReference type="ARBA" id="ARBA00022603"/>
    </source>
</evidence>
<dbReference type="GO" id="GO:0008168">
    <property type="term" value="F:methyltransferase activity"/>
    <property type="evidence" value="ECO:0007669"/>
    <property type="project" value="UniProtKB-KW"/>
</dbReference>
<organism evidence="5 6">
    <name type="scientific">Hyaloscypha variabilis (strain UAMH 11265 / GT02V1 / F)</name>
    <name type="common">Meliniomyces variabilis</name>
    <dbReference type="NCBI Taxonomy" id="1149755"/>
    <lineage>
        <taxon>Eukaryota</taxon>
        <taxon>Fungi</taxon>
        <taxon>Dikarya</taxon>
        <taxon>Ascomycota</taxon>
        <taxon>Pezizomycotina</taxon>
        <taxon>Leotiomycetes</taxon>
        <taxon>Helotiales</taxon>
        <taxon>Hyaloscyphaceae</taxon>
        <taxon>Hyaloscypha</taxon>
        <taxon>Hyaloscypha variabilis</taxon>
    </lineage>
</organism>